<evidence type="ECO:0000313" key="1">
    <source>
        <dbReference type="EMBL" id="PNW69749.1"/>
    </source>
</evidence>
<name>A0A2K3CN95_CHLRE</name>
<dbReference type="Proteomes" id="UP000006906">
    <property type="component" value="Unassembled WGS sequence"/>
</dbReference>
<organism evidence="1 2">
    <name type="scientific">Chlamydomonas reinhardtii</name>
    <name type="common">Chlamydomonas smithii</name>
    <dbReference type="NCBI Taxonomy" id="3055"/>
    <lineage>
        <taxon>Eukaryota</taxon>
        <taxon>Viridiplantae</taxon>
        <taxon>Chlorophyta</taxon>
        <taxon>core chlorophytes</taxon>
        <taxon>Chlorophyceae</taxon>
        <taxon>CS clade</taxon>
        <taxon>Chlamydomonadales</taxon>
        <taxon>Chlamydomonadaceae</taxon>
        <taxon>Chlamydomonas</taxon>
    </lineage>
</organism>
<dbReference type="Gramene" id="PNW69749">
    <property type="protein sequence ID" value="PNW69749"/>
    <property type="gene ID" value="CHLRE_21g752097v5"/>
</dbReference>
<accession>A0A2K3CN95</accession>
<dbReference type="AlphaFoldDB" id="A0A2K3CN95"/>
<dbReference type="EMBL" id="KZ454948">
    <property type="protein sequence ID" value="PNW69749.1"/>
    <property type="molecule type" value="Genomic_DNA"/>
</dbReference>
<gene>
    <name evidence="1" type="ORF">CHLRE_21g752097v5</name>
</gene>
<dbReference type="KEGG" id="cre:CHLRE_21g752097v5"/>
<dbReference type="RefSeq" id="XP_042914172.1">
    <property type="nucleotide sequence ID" value="XM_043072881.1"/>
</dbReference>
<protein>
    <submittedName>
        <fullName evidence="1">Uncharacterized protein</fullName>
    </submittedName>
</protein>
<keyword evidence="2" id="KW-1185">Reference proteome</keyword>
<reference evidence="1 2" key="1">
    <citation type="journal article" date="2007" name="Science">
        <title>The Chlamydomonas genome reveals the evolution of key animal and plant functions.</title>
        <authorList>
            <person name="Merchant S.S."/>
            <person name="Prochnik S.E."/>
            <person name="Vallon O."/>
            <person name="Harris E.H."/>
            <person name="Karpowicz S.J."/>
            <person name="Witman G.B."/>
            <person name="Terry A."/>
            <person name="Salamov A."/>
            <person name="Fritz-Laylin L.K."/>
            <person name="Marechal-Drouard L."/>
            <person name="Marshall W.F."/>
            <person name="Qu L.H."/>
            <person name="Nelson D.R."/>
            <person name="Sanderfoot A.A."/>
            <person name="Spalding M.H."/>
            <person name="Kapitonov V.V."/>
            <person name="Ren Q."/>
            <person name="Ferris P."/>
            <person name="Lindquist E."/>
            <person name="Shapiro H."/>
            <person name="Lucas S.M."/>
            <person name="Grimwood J."/>
            <person name="Schmutz J."/>
            <person name="Cardol P."/>
            <person name="Cerutti H."/>
            <person name="Chanfreau G."/>
            <person name="Chen C.L."/>
            <person name="Cognat V."/>
            <person name="Croft M.T."/>
            <person name="Dent R."/>
            <person name="Dutcher S."/>
            <person name="Fernandez E."/>
            <person name="Fukuzawa H."/>
            <person name="Gonzalez-Ballester D."/>
            <person name="Gonzalez-Halphen D."/>
            <person name="Hallmann A."/>
            <person name="Hanikenne M."/>
            <person name="Hippler M."/>
            <person name="Inwood W."/>
            <person name="Jabbari K."/>
            <person name="Kalanon M."/>
            <person name="Kuras R."/>
            <person name="Lefebvre P.A."/>
            <person name="Lemaire S.D."/>
            <person name="Lobanov A.V."/>
            <person name="Lohr M."/>
            <person name="Manuell A."/>
            <person name="Meier I."/>
            <person name="Mets L."/>
            <person name="Mittag M."/>
            <person name="Mittelmeier T."/>
            <person name="Moroney J.V."/>
            <person name="Moseley J."/>
            <person name="Napoli C."/>
            <person name="Nedelcu A.M."/>
            <person name="Niyogi K."/>
            <person name="Novoselov S.V."/>
            <person name="Paulsen I.T."/>
            <person name="Pazour G."/>
            <person name="Purton S."/>
            <person name="Ral J.P."/>
            <person name="Riano-Pachon D.M."/>
            <person name="Riekhof W."/>
            <person name="Rymarquis L."/>
            <person name="Schroda M."/>
            <person name="Stern D."/>
            <person name="Umen J."/>
            <person name="Willows R."/>
            <person name="Wilson N."/>
            <person name="Zimmer S.L."/>
            <person name="Allmer J."/>
            <person name="Balk J."/>
            <person name="Bisova K."/>
            <person name="Chen C.J."/>
            <person name="Elias M."/>
            <person name="Gendler K."/>
            <person name="Hauser C."/>
            <person name="Lamb M.R."/>
            <person name="Ledford H."/>
            <person name="Long J.C."/>
            <person name="Minagawa J."/>
            <person name="Page M.D."/>
            <person name="Pan J."/>
            <person name="Pootakham W."/>
            <person name="Roje S."/>
            <person name="Rose A."/>
            <person name="Stahlberg E."/>
            <person name="Terauchi A.M."/>
            <person name="Yang P."/>
            <person name="Ball S."/>
            <person name="Bowler C."/>
            <person name="Dieckmann C.L."/>
            <person name="Gladyshev V.N."/>
            <person name="Green P."/>
            <person name="Jorgensen R."/>
            <person name="Mayfield S."/>
            <person name="Mueller-Roeber B."/>
            <person name="Rajamani S."/>
            <person name="Sayre R.T."/>
            <person name="Brokstein P."/>
            <person name="Dubchak I."/>
            <person name="Goodstein D."/>
            <person name="Hornick L."/>
            <person name="Huang Y.W."/>
            <person name="Jhaveri J."/>
            <person name="Luo Y."/>
            <person name="Martinez D."/>
            <person name="Ngau W.C."/>
            <person name="Otillar B."/>
            <person name="Poliakov A."/>
            <person name="Porter A."/>
            <person name="Szajkowski L."/>
            <person name="Werner G."/>
            <person name="Zhou K."/>
            <person name="Grigoriev I.V."/>
            <person name="Rokhsar D.S."/>
            <person name="Grossman A.R."/>
        </authorList>
    </citation>
    <scope>NUCLEOTIDE SEQUENCE [LARGE SCALE GENOMIC DNA]</scope>
    <source>
        <strain evidence="2">CC-503</strain>
    </source>
</reference>
<dbReference type="GeneID" id="66057262"/>
<sequence length="82" mass="8994">MNVMAGLRSGADNEDDIFEFFQNAKGHGDLYEVERTHADADADIVWRLKAPQGKALTGQLKSHNPSGDTVGVVFRTTNVYKA</sequence>
<evidence type="ECO:0000313" key="2">
    <source>
        <dbReference type="Proteomes" id="UP000006906"/>
    </source>
</evidence>
<dbReference type="InParanoid" id="A0A2K3CN95"/>
<proteinExistence type="predicted"/>